<dbReference type="GO" id="GO:0005737">
    <property type="term" value="C:cytoplasm"/>
    <property type="evidence" value="ECO:0007669"/>
    <property type="project" value="TreeGrafter"/>
</dbReference>
<dbReference type="Pfam" id="PF02594">
    <property type="entry name" value="DUF167"/>
    <property type="match status" value="1"/>
</dbReference>
<gene>
    <name evidence="2" type="ORF">SAMN02745204_02204</name>
</gene>
<dbReference type="Gene3D" id="3.30.1200.10">
    <property type="entry name" value="YggU-like"/>
    <property type="match status" value="1"/>
</dbReference>
<dbReference type="NCBIfam" id="TIGR00251">
    <property type="entry name" value="DUF167 family protein"/>
    <property type="match status" value="1"/>
</dbReference>
<dbReference type="OrthoDB" id="9800587at2"/>
<comment type="similarity">
    <text evidence="1">Belongs to the UPF0235 family.</text>
</comment>
<dbReference type="AlphaFoldDB" id="A0A1M5AGC9"/>
<dbReference type="Proteomes" id="UP000242857">
    <property type="component" value="Unassembled WGS sequence"/>
</dbReference>
<proteinExistence type="inferred from homology"/>
<sequence length="74" mass="7806">MPILQVKAKPNSRVSALTLQADGTWLAQLKSPPVDGKANAELIELVARHFGCAKSAVTIKTGAGSKLKRVVIPD</sequence>
<name>A0A1M5AGC9_9GAMM</name>
<reference evidence="3" key="1">
    <citation type="submission" date="2016-11" db="EMBL/GenBank/DDBJ databases">
        <authorList>
            <person name="Varghese N."/>
            <person name="Submissions S."/>
        </authorList>
    </citation>
    <scope>NUCLEOTIDE SEQUENCE [LARGE SCALE GENOMIC DNA]</scope>
    <source>
        <strain evidence="3">DSM 14834</strain>
    </source>
</reference>
<accession>A0A1M5AGC9</accession>
<evidence type="ECO:0000313" key="3">
    <source>
        <dbReference type="Proteomes" id="UP000242857"/>
    </source>
</evidence>
<dbReference type="InterPro" id="IPR003746">
    <property type="entry name" value="DUF167"/>
</dbReference>
<dbReference type="STRING" id="213588.SAMN02745204_02204"/>
<dbReference type="PANTHER" id="PTHR13420:SF7">
    <property type="entry name" value="UPF0235 PROTEIN C15ORF40"/>
    <property type="match status" value="1"/>
</dbReference>
<dbReference type="PANTHER" id="PTHR13420">
    <property type="entry name" value="UPF0235 PROTEIN C15ORF40"/>
    <property type="match status" value="1"/>
</dbReference>
<protein>
    <submittedName>
        <fullName evidence="2">Uncharacterized protein</fullName>
    </submittedName>
</protein>
<dbReference type="InterPro" id="IPR036591">
    <property type="entry name" value="YggU-like_sf"/>
</dbReference>
<dbReference type="RefSeq" id="WP_072756590.1">
    <property type="nucleotide sequence ID" value="NZ_FQUK01000053.1"/>
</dbReference>
<dbReference type="SMART" id="SM01152">
    <property type="entry name" value="DUF167"/>
    <property type="match status" value="1"/>
</dbReference>
<dbReference type="EMBL" id="FQUK01000053">
    <property type="protein sequence ID" value="SHF29348.1"/>
    <property type="molecule type" value="Genomic_DNA"/>
</dbReference>
<evidence type="ECO:0000256" key="1">
    <source>
        <dbReference type="ARBA" id="ARBA00010364"/>
    </source>
</evidence>
<keyword evidence="3" id="KW-1185">Reference proteome</keyword>
<organism evidence="2 3">
    <name type="scientific">Thermomonas hydrothermalis</name>
    <dbReference type="NCBI Taxonomy" id="213588"/>
    <lineage>
        <taxon>Bacteria</taxon>
        <taxon>Pseudomonadati</taxon>
        <taxon>Pseudomonadota</taxon>
        <taxon>Gammaproteobacteria</taxon>
        <taxon>Lysobacterales</taxon>
        <taxon>Lysobacteraceae</taxon>
        <taxon>Thermomonas</taxon>
    </lineage>
</organism>
<evidence type="ECO:0000313" key="2">
    <source>
        <dbReference type="EMBL" id="SHF29348.1"/>
    </source>
</evidence>
<dbReference type="SUPFAM" id="SSF69786">
    <property type="entry name" value="YggU-like"/>
    <property type="match status" value="1"/>
</dbReference>